<evidence type="ECO:0000256" key="4">
    <source>
        <dbReference type="ARBA" id="ARBA00023136"/>
    </source>
</evidence>
<dbReference type="Proteomes" id="UP000323011">
    <property type="component" value="Unassembled WGS sequence"/>
</dbReference>
<evidence type="ECO:0000256" key="3">
    <source>
        <dbReference type="ARBA" id="ARBA00023098"/>
    </source>
</evidence>
<dbReference type="GO" id="GO:0007007">
    <property type="term" value="P:inner mitochondrial membrane organization"/>
    <property type="evidence" value="ECO:0007669"/>
    <property type="project" value="TreeGrafter"/>
</dbReference>
<evidence type="ECO:0000256" key="5">
    <source>
        <dbReference type="ARBA" id="ARBA00023315"/>
    </source>
</evidence>
<name>A0A5A8CP74_CAFRO</name>
<keyword evidence="4" id="KW-0472">Membrane</keyword>
<evidence type="ECO:0000313" key="7">
    <source>
        <dbReference type="EMBL" id="KAA0154508.1"/>
    </source>
</evidence>
<dbReference type="EMBL" id="VLTN01000011">
    <property type="protein sequence ID" value="KAA0154508.1"/>
    <property type="molecule type" value="Genomic_DNA"/>
</dbReference>
<keyword evidence="5" id="KW-0012">Acyltransferase</keyword>
<dbReference type="PANTHER" id="PTHR12497">
    <property type="entry name" value="TAZ PROTEIN TAFAZZIN"/>
    <property type="match status" value="1"/>
</dbReference>
<dbReference type="GO" id="GO:0047184">
    <property type="term" value="F:1-acylglycerophosphocholine O-acyltransferase activity"/>
    <property type="evidence" value="ECO:0007669"/>
    <property type="project" value="TreeGrafter"/>
</dbReference>
<dbReference type="GO" id="GO:0035965">
    <property type="term" value="P:cardiolipin acyl-chain remodeling"/>
    <property type="evidence" value="ECO:0007669"/>
    <property type="project" value="TreeGrafter"/>
</dbReference>
<dbReference type="AlphaFoldDB" id="A0A5A8CP74"/>
<dbReference type="InterPro" id="IPR000872">
    <property type="entry name" value="Tafazzin"/>
</dbReference>
<evidence type="ECO:0000313" key="8">
    <source>
        <dbReference type="Proteomes" id="UP000323011"/>
    </source>
</evidence>
<evidence type="ECO:0000256" key="2">
    <source>
        <dbReference type="ARBA" id="ARBA00022679"/>
    </source>
</evidence>
<evidence type="ECO:0000256" key="6">
    <source>
        <dbReference type="SAM" id="MobiDB-lite"/>
    </source>
</evidence>
<reference evidence="7 8" key="1">
    <citation type="submission" date="2019-07" db="EMBL/GenBank/DDBJ databases">
        <title>Genomes of Cafeteria roenbergensis.</title>
        <authorList>
            <person name="Fischer M.G."/>
            <person name="Hackl T."/>
            <person name="Roman M."/>
        </authorList>
    </citation>
    <scope>NUCLEOTIDE SEQUENCE [LARGE SCALE GENOMIC DNA]</scope>
    <source>
        <strain evidence="7 8">BVI</strain>
    </source>
</reference>
<comment type="subcellular location">
    <subcellularLocation>
        <location evidence="1">Membrane</location>
        <topology evidence="1">Peripheral membrane protein</topology>
    </subcellularLocation>
</comment>
<proteinExistence type="predicted"/>
<keyword evidence="3" id="KW-0443">Lipid metabolism</keyword>
<sequence>MQAGRIVRRALWALPAAGYAVGYLYRPRDPQDPEDGAEFAGVAPDMTLPPDTPGGRVAVDLAGGETQWAAFRGLRATAEVFQLGFIATVADAWMRFLGTTEFVDDDEAELRKWIVDAEGRRYGRPLLTAFNHHSCVDEPLLMGRVVPFHTLWWPFGANVGPVYGAEARPALGLLDNGVSKEELALKAERWLAYTSPEAEDAWHAAKADTDKARPGTEAAFRAAMREMLHSRGPASLAQTTSWRAGRGRMRYTICTREVCFGMPALSAFFNTGGGFPVLRLFTPDQPASAWMLAHTDAGHWTNIFPEARTWQEGGIPRRDAEGRWSSPSGRLTPPYSGVGPFKRGIGKIVANARLVPIVVPVFHQGMAHVLPQSPTNEVESWIPQTGHNVTVAVGEGIDCTDLIVEYHRQAHERALKRERRRREAEAAGIARPPPLQGHRRAMKLAAREFGAIPPAFCGVPIPPKEDPSTFAKSIFCGTGESIRRVASDAFHAANAEREAAAVAAGKKSEAAAAPAPAALDGDAAAVDSIFAEWKGTPQEVREWERSWTGHIWVPTRPTRNRPSAEAVEGLVPAYLEGPVRARPRDYLWLTEEEAIAEHKVTLELYNKITQRVEDGMRAAEKRALAWRHERGLGPTREERS</sequence>
<feature type="region of interest" description="Disordered" evidence="6">
    <location>
        <begin position="416"/>
        <end position="437"/>
    </location>
</feature>
<dbReference type="GO" id="GO:0031966">
    <property type="term" value="C:mitochondrial membrane"/>
    <property type="evidence" value="ECO:0007669"/>
    <property type="project" value="TreeGrafter"/>
</dbReference>
<keyword evidence="2" id="KW-0808">Transferase</keyword>
<keyword evidence="8" id="KW-1185">Reference proteome</keyword>
<accession>A0A5A8CP74</accession>
<feature type="compositionally biased region" description="Basic and acidic residues" evidence="6">
    <location>
        <begin position="416"/>
        <end position="425"/>
    </location>
</feature>
<comment type="caution">
    <text evidence="7">The sequence shown here is derived from an EMBL/GenBank/DDBJ whole genome shotgun (WGS) entry which is preliminary data.</text>
</comment>
<dbReference type="PANTHER" id="PTHR12497:SF0">
    <property type="entry name" value="TAFAZZIN"/>
    <property type="match status" value="1"/>
</dbReference>
<evidence type="ECO:0000256" key="1">
    <source>
        <dbReference type="ARBA" id="ARBA00004170"/>
    </source>
</evidence>
<protein>
    <submittedName>
        <fullName evidence="7">Uncharacterized protein</fullName>
    </submittedName>
</protein>
<organism evidence="7 8">
    <name type="scientific">Cafeteria roenbergensis</name>
    <name type="common">Marine flagellate</name>
    <dbReference type="NCBI Taxonomy" id="33653"/>
    <lineage>
        <taxon>Eukaryota</taxon>
        <taxon>Sar</taxon>
        <taxon>Stramenopiles</taxon>
        <taxon>Bigyra</taxon>
        <taxon>Opalozoa</taxon>
        <taxon>Bicosoecida</taxon>
        <taxon>Cafeteriaceae</taxon>
        <taxon>Cafeteria</taxon>
    </lineage>
</organism>
<gene>
    <name evidence="7" type="ORF">FNF29_02385</name>
</gene>